<protein>
    <submittedName>
        <fullName evidence="1">Uncharacterized protein</fullName>
    </submittedName>
</protein>
<proteinExistence type="predicted"/>
<gene>
    <name evidence="1" type="ORF">CB5_LOCUS13448</name>
</gene>
<organism evidence="1">
    <name type="scientific">Ananas comosus var. bracteatus</name>
    <name type="common">red pineapple</name>
    <dbReference type="NCBI Taxonomy" id="296719"/>
    <lineage>
        <taxon>Eukaryota</taxon>
        <taxon>Viridiplantae</taxon>
        <taxon>Streptophyta</taxon>
        <taxon>Embryophyta</taxon>
        <taxon>Tracheophyta</taxon>
        <taxon>Spermatophyta</taxon>
        <taxon>Magnoliopsida</taxon>
        <taxon>Liliopsida</taxon>
        <taxon>Poales</taxon>
        <taxon>Bromeliaceae</taxon>
        <taxon>Bromelioideae</taxon>
        <taxon>Ananas</taxon>
    </lineage>
</organism>
<reference evidence="1" key="1">
    <citation type="submission" date="2020-07" db="EMBL/GenBank/DDBJ databases">
        <authorList>
            <person name="Lin J."/>
        </authorList>
    </citation>
    <scope>NUCLEOTIDE SEQUENCE</scope>
</reference>
<dbReference type="EMBL" id="LR862148">
    <property type="protein sequence ID" value="CAD1830237.1"/>
    <property type="molecule type" value="Genomic_DNA"/>
</dbReference>
<accession>A0A6V7PHD9</accession>
<evidence type="ECO:0000313" key="1">
    <source>
        <dbReference type="EMBL" id="CAD1830237.1"/>
    </source>
</evidence>
<name>A0A6V7PHD9_ANACO</name>
<sequence>MFMEALDLYAKAILQTHSSLKRSDEEIALLDTYASIKSNLEIQVSRCDCELDWRWDFVLFLGFELVESLTSPTVGWIIVGADLETGYDILMADFQIQRNIPADEKIISWSCGK</sequence>
<dbReference type="AlphaFoldDB" id="A0A6V7PHD9"/>